<feature type="domain" description="Response regulatory" evidence="7">
    <location>
        <begin position="16"/>
        <end position="130"/>
    </location>
</feature>
<dbReference type="AlphaFoldDB" id="A0A0J8GWA8"/>
<feature type="modified residue" description="4-aspartylphosphate" evidence="6">
    <location>
        <position position="65"/>
    </location>
</feature>
<keyword evidence="2" id="KW-0902">Two-component regulatory system</keyword>
<dbReference type="Proteomes" id="UP000037600">
    <property type="component" value="Unassembled WGS sequence"/>
</dbReference>
<dbReference type="PATRIC" id="fig|1513271.3.peg.2205"/>
<dbReference type="PRINTS" id="PR01590">
    <property type="entry name" value="HTHFIS"/>
</dbReference>
<dbReference type="OrthoDB" id="9802426at2"/>
<dbReference type="PANTHER" id="PTHR48111">
    <property type="entry name" value="REGULATOR OF RPOS"/>
    <property type="match status" value="1"/>
</dbReference>
<dbReference type="SUPFAM" id="SSF46689">
    <property type="entry name" value="Homeodomain-like"/>
    <property type="match status" value="1"/>
</dbReference>
<evidence type="ECO:0000256" key="5">
    <source>
        <dbReference type="ARBA" id="ARBA00023163"/>
    </source>
</evidence>
<dbReference type="InterPro" id="IPR009057">
    <property type="entry name" value="Homeodomain-like_sf"/>
</dbReference>
<dbReference type="SMART" id="SM00448">
    <property type="entry name" value="REC"/>
    <property type="match status" value="1"/>
</dbReference>
<dbReference type="GO" id="GO:0000156">
    <property type="term" value="F:phosphorelay response regulator activity"/>
    <property type="evidence" value="ECO:0007669"/>
    <property type="project" value="TreeGrafter"/>
</dbReference>
<name>A0A0J8GWA8_9ALTE</name>
<evidence type="ECO:0000259" key="7">
    <source>
        <dbReference type="PROSITE" id="PS50110"/>
    </source>
</evidence>
<dbReference type="PROSITE" id="PS50110">
    <property type="entry name" value="RESPONSE_REGULATORY"/>
    <property type="match status" value="1"/>
</dbReference>
<dbReference type="GO" id="GO:0005829">
    <property type="term" value="C:cytosol"/>
    <property type="evidence" value="ECO:0007669"/>
    <property type="project" value="TreeGrafter"/>
</dbReference>
<keyword evidence="3" id="KW-0805">Transcription regulation</keyword>
<keyword evidence="9" id="KW-1185">Reference proteome</keyword>
<accession>A0A0J8GWA8</accession>
<evidence type="ECO:0000313" key="8">
    <source>
        <dbReference type="EMBL" id="KMT64978.1"/>
    </source>
</evidence>
<keyword evidence="5" id="KW-0804">Transcription</keyword>
<dbReference type="InterPro" id="IPR001789">
    <property type="entry name" value="Sig_transdc_resp-reg_receiver"/>
</dbReference>
<evidence type="ECO:0000313" key="9">
    <source>
        <dbReference type="Proteomes" id="UP000037600"/>
    </source>
</evidence>
<dbReference type="GO" id="GO:0000976">
    <property type="term" value="F:transcription cis-regulatory region binding"/>
    <property type="evidence" value="ECO:0007669"/>
    <property type="project" value="TreeGrafter"/>
</dbReference>
<dbReference type="Gene3D" id="3.40.50.2300">
    <property type="match status" value="1"/>
</dbReference>
<dbReference type="InterPro" id="IPR011006">
    <property type="entry name" value="CheY-like_superfamily"/>
</dbReference>
<organism evidence="8 9">
    <name type="scientific">Catenovulum maritimum</name>
    <dbReference type="NCBI Taxonomy" id="1513271"/>
    <lineage>
        <taxon>Bacteria</taxon>
        <taxon>Pseudomonadati</taxon>
        <taxon>Pseudomonadota</taxon>
        <taxon>Gammaproteobacteria</taxon>
        <taxon>Alteromonadales</taxon>
        <taxon>Alteromonadaceae</taxon>
        <taxon>Catenovulum</taxon>
    </lineage>
</organism>
<dbReference type="Pfam" id="PF00072">
    <property type="entry name" value="Response_reg"/>
    <property type="match status" value="1"/>
</dbReference>
<comment type="caution">
    <text evidence="8">The sequence shown here is derived from an EMBL/GenBank/DDBJ whole genome shotgun (WGS) entry which is preliminary data.</text>
</comment>
<dbReference type="SUPFAM" id="SSF52172">
    <property type="entry name" value="CheY-like"/>
    <property type="match status" value="1"/>
</dbReference>
<dbReference type="PANTHER" id="PTHR48111:SF1">
    <property type="entry name" value="TWO-COMPONENT RESPONSE REGULATOR ORR33"/>
    <property type="match status" value="1"/>
</dbReference>
<evidence type="ECO:0000256" key="6">
    <source>
        <dbReference type="PROSITE-ProRule" id="PRU00169"/>
    </source>
</evidence>
<dbReference type="Gene3D" id="1.10.10.60">
    <property type="entry name" value="Homeodomain-like"/>
    <property type="match status" value="1"/>
</dbReference>
<protein>
    <recommendedName>
        <fullName evidence="7">Response regulatory domain-containing protein</fullName>
    </recommendedName>
</protein>
<keyword evidence="4" id="KW-0238">DNA-binding</keyword>
<dbReference type="GO" id="GO:0032993">
    <property type="term" value="C:protein-DNA complex"/>
    <property type="evidence" value="ECO:0007669"/>
    <property type="project" value="TreeGrafter"/>
</dbReference>
<dbReference type="RefSeq" id="WP_048692421.1">
    <property type="nucleotide sequence ID" value="NZ_KQ130491.1"/>
</dbReference>
<dbReference type="GO" id="GO:0006355">
    <property type="term" value="P:regulation of DNA-templated transcription"/>
    <property type="evidence" value="ECO:0007669"/>
    <property type="project" value="TreeGrafter"/>
</dbReference>
<reference evidence="8 9" key="1">
    <citation type="submission" date="2015-04" db="EMBL/GenBank/DDBJ databases">
        <title>Draft Genome Sequence of the Novel Agar-Digesting Marine Bacterium Q1.</title>
        <authorList>
            <person name="Li Y."/>
            <person name="Li D."/>
            <person name="Chen G."/>
            <person name="Du Z."/>
        </authorList>
    </citation>
    <scope>NUCLEOTIDE SEQUENCE [LARGE SCALE GENOMIC DNA]</scope>
    <source>
        <strain evidence="8 9">Q1</strain>
    </source>
</reference>
<dbReference type="InterPro" id="IPR002197">
    <property type="entry name" value="HTH_Fis"/>
</dbReference>
<dbReference type="InterPro" id="IPR039420">
    <property type="entry name" value="WalR-like"/>
</dbReference>
<evidence type="ECO:0000256" key="2">
    <source>
        <dbReference type="ARBA" id="ARBA00023012"/>
    </source>
</evidence>
<dbReference type="Pfam" id="PF02954">
    <property type="entry name" value="HTH_8"/>
    <property type="match status" value="1"/>
</dbReference>
<sequence length="191" mass="21611">MNTSSQSLSSSNYNRKLLLLEDDPVFARTLCRQLNSKGFHCEHLDDVAHLLTRCAEFAPEIILLDMNLGDTNSLPYIAELRQQQPKAKIIVVTGYASIATTVTAIKSGADDYLPKPINLSSLLNLIDDSRTDRTSNQVTDESQRLSPDRLEWEYIQKVLDDNKGNISETARQLNMHRRTLQRKLAKKPTQV</sequence>
<proteinExistence type="predicted"/>
<evidence type="ECO:0000256" key="4">
    <source>
        <dbReference type="ARBA" id="ARBA00023125"/>
    </source>
</evidence>
<keyword evidence="1 6" id="KW-0597">Phosphoprotein</keyword>
<evidence type="ECO:0000256" key="3">
    <source>
        <dbReference type="ARBA" id="ARBA00023015"/>
    </source>
</evidence>
<gene>
    <name evidence="8" type="ORF">XM47_10830</name>
</gene>
<dbReference type="EMBL" id="LAZL01000016">
    <property type="protein sequence ID" value="KMT64978.1"/>
    <property type="molecule type" value="Genomic_DNA"/>
</dbReference>
<dbReference type="STRING" id="1513271.XM47_10830"/>
<evidence type="ECO:0000256" key="1">
    <source>
        <dbReference type="ARBA" id="ARBA00022553"/>
    </source>
</evidence>